<evidence type="ECO:0000256" key="10">
    <source>
        <dbReference type="ARBA" id="ARBA00048898"/>
    </source>
</evidence>
<evidence type="ECO:0000256" key="7">
    <source>
        <dbReference type="ARBA" id="ARBA00022798"/>
    </source>
</evidence>
<dbReference type="Pfam" id="PF02733">
    <property type="entry name" value="Dak1"/>
    <property type="match status" value="1"/>
</dbReference>
<sequence>MSKSFEVREPLKTSIHGFALANPSLAAVEEDRVFYRAGEKTHVALVSGGGAGHEPAHAGFIGKGMLRAAVVGDIFASPSTRQVLHGIRLVAENASGVLLVLMNYTGDVLHFGLSAERAKALGIDVKVVAVDDDVAVGREKGGKVGRRGLAGTILVEKVTGSFAERYSEKYGLEGAYKVANIAKDSIVTIGSSVDHCNVPGRKFETELSGDEMELGMGIHNEPGVHVLNPIPITEDLIETQMLPKLLDPSDKDRYFVPFDKDDEVVLLVNNLGGISNFMMSSIASVTTALLKKKYNIVPKHTIVGTVMSAFNMHGFSITLMNASKANKELKESFPDIKLDVFEMLKEPTDAPGWPINCYDAAPSVNKALLEDEEINHHVGTYDFQSFSKWMEGARDNIVKNEPEITQLDNLVGDGDCGYTLVAGVKGITDNLDKVSHEHLSSAMAKISEYVEAAMGGTSGGLYSILISGFVQGLLQTCKSDDQKVDPEVLAKSFEVALQTLFRYTNARPGSSTMMDALVPFVEEFSKSKDFKKAVDAADKGAESTKKIEASFGRASYVEHSEGIADPGAVGLVCILRGIEKAMYN</sequence>
<protein>
    <submittedName>
        <fullName evidence="13">Dihydroxyacetone kinase 1</fullName>
    </submittedName>
</protein>
<dbReference type="Pfam" id="PF02734">
    <property type="entry name" value="Dak2"/>
    <property type="match status" value="1"/>
</dbReference>
<keyword evidence="14" id="KW-1185">Reference proteome</keyword>
<comment type="pathway">
    <text evidence="2">Polyol metabolism; glycerol fermentation; glycerone phosphate from glycerol (oxidative route): step 2/2.</text>
</comment>
<evidence type="ECO:0000256" key="8">
    <source>
        <dbReference type="ARBA" id="ARBA00022840"/>
    </source>
</evidence>
<dbReference type="Gene3D" id="1.25.40.340">
    <property type="match status" value="1"/>
</dbReference>
<name>A0ABR4NXT7_9SACH</name>
<comment type="catalytic activity">
    <reaction evidence="9">
        <text>D-glyceraldehyde + ATP = D-glyceraldehyde 3-phosphate + ADP + H(+)</text>
        <dbReference type="Rhea" id="RHEA:13941"/>
        <dbReference type="ChEBI" id="CHEBI:15378"/>
        <dbReference type="ChEBI" id="CHEBI:17378"/>
        <dbReference type="ChEBI" id="CHEBI:30616"/>
        <dbReference type="ChEBI" id="CHEBI:59776"/>
        <dbReference type="ChEBI" id="CHEBI:456216"/>
        <dbReference type="EC" id="2.7.1.28"/>
    </reaction>
</comment>
<organism evidence="13 14">
    <name type="scientific">Nakaseomyces bracarensis</name>
    <dbReference type="NCBI Taxonomy" id="273131"/>
    <lineage>
        <taxon>Eukaryota</taxon>
        <taxon>Fungi</taxon>
        <taxon>Dikarya</taxon>
        <taxon>Ascomycota</taxon>
        <taxon>Saccharomycotina</taxon>
        <taxon>Saccharomycetes</taxon>
        <taxon>Saccharomycetales</taxon>
        <taxon>Saccharomycetaceae</taxon>
        <taxon>Nakaseomyces</taxon>
    </lineage>
</organism>
<feature type="domain" description="DhaK" evidence="12">
    <location>
        <begin position="6"/>
        <end position="353"/>
    </location>
</feature>
<dbReference type="InterPro" id="IPR004007">
    <property type="entry name" value="DhaL_dom"/>
</dbReference>
<dbReference type="Gene3D" id="3.40.50.10440">
    <property type="entry name" value="Dihydroxyacetone kinase, domain 1"/>
    <property type="match status" value="1"/>
</dbReference>
<dbReference type="EMBL" id="JBEVYD010000004">
    <property type="protein sequence ID" value="KAL3233542.1"/>
    <property type="molecule type" value="Genomic_DNA"/>
</dbReference>
<accession>A0ABR4NXT7</accession>
<keyword evidence="4" id="KW-0808">Transferase</keyword>
<dbReference type="PANTHER" id="PTHR28629:SF14">
    <property type="entry name" value="DIHYDROXYACETONE KINASE 1"/>
    <property type="match status" value="1"/>
</dbReference>
<evidence type="ECO:0000259" key="11">
    <source>
        <dbReference type="PROSITE" id="PS51480"/>
    </source>
</evidence>
<comment type="similarity">
    <text evidence="3">Belongs to the dihydroxyacetone kinase (DAK) family.</text>
</comment>
<keyword evidence="8" id="KW-0067">ATP-binding</keyword>
<gene>
    <name evidence="13" type="ORF">RNJ44_03582</name>
</gene>
<keyword evidence="5" id="KW-0547">Nucleotide-binding</keyword>
<reference evidence="13 14" key="1">
    <citation type="submission" date="2024-05" db="EMBL/GenBank/DDBJ databases">
        <title>Long read based assembly of the Candida bracarensis genome reveals expanded adhesin content.</title>
        <authorList>
            <person name="Marcet-Houben M."/>
            <person name="Ksiezopolska E."/>
            <person name="Gabaldon T."/>
        </authorList>
    </citation>
    <scope>NUCLEOTIDE SEQUENCE [LARGE SCALE GENOMIC DNA]</scope>
    <source>
        <strain evidence="13 14">CBM6</strain>
    </source>
</reference>
<comment type="catalytic activity">
    <reaction evidence="10">
        <text>dihydroxyacetone + ATP = dihydroxyacetone phosphate + ADP + H(+)</text>
        <dbReference type="Rhea" id="RHEA:15773"/>
        <dbReference type="ChEBI" id="CHEBI:15378"/>
        <dbReference type="ChEBI" id="CHEBI:16016"/>
        <dbReference type="ChEBI" id="CHEBI:30616"/>
        <dbReference type="ChEBI" id="CHEBI:57642"/>
        <dbReference type="ChEBI" id="CHEBI:456216"/>
        <dbReference type="EC" id="2.7.1.29"/>
    </reaction>
</comment>
<dbReference type="InterPro" id="IPR036117">
    <property type="entry name" value="DhaL_dom_sf"/>
</dbReference>
<keyword evidence="6 13" id="KW-0418">Kinase</keyword>
<proteinExistence type="inferred from homology"/>
<evidence type="ECO:0000256" key="2">
    <source>
        <dbReference type="ARBA" id="ARBA00004778"/>
    </source>
</evidence>
<dbReference type="PANTHER" id="PTHR28629">
    <property type="entry name" value="TRIOKINASE/FMN CYCLASE"/>
    <property type="match status" value="1"/>
</dbReference>
<feature type="domain" description="DhaL" evidence="11">
    <location>
        <begin position="384"/>
        <end position="580"/>
    </location>
</feature>
<dbReference type="NCBIfam" id="TIGR02361">
    <property type="entry name" value="dak_ATP"/>
    <property type="match status" value="1"/>
</dbReference>
<dbReference type="InterPro" id="IPR012734">
    <property type="entry name" value="DhaK_ATP"/>
</dbReference>
<dbReference type="InterPro" id="IPR004006">
    <property type="entry name" value="DhaK_dom"/>
</dbReference>
<evidence type="ECO:0000259" key="12">
    <source>
        <dbReference type="PROSITE" id="PS51481"/>
    </source>
</evidence>
<evidence type="ECO:0000256" key="4">
    <source>
        <dbReference type="ARBA" id="ARBA00022679"/>
    </source>
</evidence>
<evidence type="ECO:0000256" key="5">
    <source>
        <dbReference type="ARBA" id="ARBA00022741"/>
    </source>
</evidence>
<evidence type="ECO:0000313" key="13">
    <source>
        <dbReference type="EMBL" id="KAL3233542.1"/>
    </source>
</evidence>
<comment type="function">
    <text evidence="1">Catalyzes both the phosphorylation of dihydroxyacetone and of glyceraldehyde.</text>
</comment>
<dbReference type="SMART" id="SM01120">
    <property type="entry name" value="Dak2"/>
    <property type="match status" value="1"/>
</dbReference>
<evidence type="ECO:0000313" key="14">
    <source>
        <dbReference type="Proteomes" id="UP001623330"/>
    </source>
</evidence>
<evidence type="ECO:0000256" key="6">
    <source>
        <dbReference type="ARBA" id="ARBA00022777"/>
    </source>
</evidence>
<evidence type="ECO:0000256" key="3">
    <source>
        <dbReference type="ARBA" id="ARBA00008757"/>
    </source>
</evidence>
<evidence type="ECO:0000256" key="1">
    <source>
        <dbReference type="ARBA" id="ARBA00003264"/>
    </source>
</evidence>
<evidence type="ECO:0000256" key="9">
    <source>
        <dbReference type="ARBA" id="ARBA00047974"/>
    </source>
</evidence>
<dbReference type="InterPro" id="IPR050861">
    <property type="entry name" value="Dihydroxyacetone_Kinase"/>
</dbReference>
<dbReference type="SUPFAM" id="SSF82549">
    <property type="entry name" value="DAK1/DegV-like"/>
    <property type="match status" value="1"/>
</dbReference>
<dbReference type="SUPFAM" id="SSF101473">
    <property type="entry name" value="DhaL-like"/>
    <property type="match status" value="1"/>
</dbReference>
<comment type="caution">
    <text evidence="13">The sequence shown here is derived from an EMBL/GenBank/DDBJ whole genome shotgun (WGS) entry which is preliminary data.</text>
</comment>
<dbReference type="PROSITE" id="PS51481">
    <property type="entry name" value="DHAK"/>
    <property type="match status" value="1"/>
</dbReference>
<dbReference type="PROSITE" id="PS51480">
    <property type="entry name" value="DHAL"/>
    <property type="match status" value="1"/>
</dbReference>
<dbReference type="GO" id="GO:0016301">
    <property type="term" value="F:kinase activity"/>
    <property type="evidence" value="ECO:0007669"/>
    <property type="project" value="UniProtKB-KW"/>
</dbReference>
<dbReference type="Gene3D" id="3.30.1180.20">
    <property type="entry name" value="Dihydroxyacetone kinase, domain 2"/>
    <property type="match status" value="1"/>
</dbReference>
<dbReference type="Proteomes" id="UP001623330">
    <property type="component" value="Unassembled WGS sequence"/>
</dbReference>
<keyword evidence="7" id="KW-0319">Glycerol metabolism</keyword>